<dbReference type="GO" id="GO:0004392">
    <property type="term" value="F:heme oxygenase (decyclizing) activity"/>
    <property type="evidence" value="ECO:0007669"/>
    <property type="project" value="InterPro"/>
</dbReference>
<keyword evidence="1" id="KW-0349">Heme</keyword>
<dbReference type="Pfam" id="PF01126">
    <property type="entry name" value="Heme_oxygenase"/>
    <property type="match status" value="1"/>
</dbReference>
<dbReference type="InterPro" id="IPR016084">
    <property type="entry name" value="Haem_Oase-like_multi-hlx"/>
</dbReference>
<feature type="transmembrane region" description="Helical" evidence="5">
    <location>
        <begin position="288"/>
        <end position="306"/>
    </location>
</feature>
<evidence type="ECO:0000313" key="6">
    <source>
        <dbReference type="EMBL" id="SCU93594.1"/>
    </source>
</evidence>
<dbReference type="GO" id="GO:0046872">
    <property type="term" value="F:metal ion binding"/>
    <property type="evidence" value="ECO:0007669"/>
    <property type="project" value="UniProtKB-KW"/>
</dbReference>
<feature type="binding site" description="axial binding residue" evidence="4">
    <location>
        <position position="28"/>
    </location>
    <ligand>
        <name>heme b</name>
        <dbReference type="ChEBI" id="CHEBI:60344"/>
    </ligand>
    <ligandPart>
        <name>Fe</name>
        <dbReference type="ChEBI" id="CHEBI:18248"/>
    </ligandPart>
</feature>
<keyword evidence="3 4" id="KW-0408">Iron</keyword>
<evidence type="ECO:0000256" key="5">
    <source>
        <dbReference type="SAM" id="Phobius"/>
    </source>
</evidence>
<evidence type="ECO:0000256" key="2">
    <source>
        <dbReference type="ARBA" id="ARBA00022723"/>
    </source>
</evidence>
<dbReference type="PANTHER" id="PTHR10720:SF0">
    <property type="entry name" value="HEME OXYGENASE"/>
    <property type="match status" value="1"/>
</dbReference>
<proteinExistence type="predicted"/>
<evidence type="ECO:0000313" key="7">
    <source>
        <dbReference type="Proteomes" id="UP000191024"/>
    </source>
</evidence>
<keyword evidence="2 4" id="KW-0479">Metal-binding</keyword>
<keyword evidence="7" id="KW-1185">Reference proteome</keyword>
<dbReference type="SUPFAM" id="SSF48613">
    <property type="entry name" value="Heme oxygenase-like"/>
    <property type="match status" value="1"/>
</dbReference>
<gene>
    <name evidence="6" type="ORF">LAMI_0E14928G</name>
</gene>
<dbReference type="AlphaFoldDB" id="A0A1G4JRX3"/>
<dbReference type="CDD" id="cd19165">
    <property type="entry name" value="HemeO"/>
    <property type="match status" value="1"/>
</dbReference>
<dbReference type="PANTHER" id="PTHR10720">
    <property type="entry name" value="HEME OXYGENASE"/>
    <property type="match status" value="1"/>
</dbReference>
<keyword evidence="5" id="KW-0472">Membrane</keyword>
<evidence type="ECO:0000256" key="3">
    <source>
        <dbReference type="ARBA" id="ARBA00023004"/>
    </source>
</evidence>
<evidence type="ECO:0000256" key="1">
    <source>
        <dbReference type="ARBA" id="ARBA00022617"/>
    </source>
</evidence>
<dbReference type="EMBL" id="LT598465">
    <property type="protein sequence ID" value="SCU93594.1"/>
    <property type="molecule type" value="Genomic_DNA"/>
</dbReference>
<keyword evidence="5" id="KW-1133">Transmembrane helix</keyword>
<keyword evidence="5" id="KW-0812">Transmembrane</keyword>
<dbReference type="OrthoDB" id="652091at2759"/>
<dbReference type="InterPro" id="IPR002051">
    <property type="entry name" value="Haem_Oase"/>
</dbReference>
<dbReference type="GO" id="GO:0006788">
    <property type="term" value="P:heme oxidation"/>
    <property type="evidence" value="ECO:0007669"/>
    <property type="project" value="InterPro"/>
</dbReference>
<accession>A0A1G4JRX3</accession>
<name>A0A1G4JRX3_9SACH</name>
<evidence type="ECO:0000256" key="4">
    <source>
        <dbReference type="PIRSR" id="PIRSR000343-2"/>
    </source>
</evidence>
<dbReference type="PIRSF" id="PIRSF000343">
    <property type="entry name" value="Haem_Oase"/>
    <property type="match status" value="1"/>
</dbReference>
<organism evidence="6 7">
    <name type="scientific">Lachancea mirantina</name>
    <dbReference type="NCBI Taxonomy" id="1230905"/>
    <lineage>
        <taxon>Eukaryota</taxon>
        <taxon>Fungi</taxon>
        <taxon>Dikarya</taxon>
        <taxon>Ascomycota</taxon>
        <taxon>Saccharomycotina</taxon>
        <taxon>Saccharomycetes</taxon>
        <taxon>Saccharomycetales</taxon>
        <taxon>Saccharomycetaceae</taxon>
        <taxon>Lachancea</taxon>
    </lineage>
</organism>
<reference evidence="6 7" key="1">
    <citation type="submission" date="2016-03" db="EMBL/GenBank/DDBJ databases">
        <authorList>
            <person name="Devillers H."/>
        </authorList>
    </citation>
    <scope>NUCLEOTIDE SEQUENCE [LARGE SCALE GENOMIC DNA]</scope>
    <source>
        <strain evidence="6">CBS 11717</strain>
    </source>
</reference>
<dbReference type="STRING" id="1230905.A0A1G4JRX3"/>
<sequence>MATTQTIPSPTDVGALANRINLYTRDQHNKIDAQMSVRFAFAMKHGFIYRQGLLAFYYVFDAIEQEIDRLLQDPRDAAECQARDILLQFWADDFRRSSKIFQDLELLYADVYSTRESLTAFLNQRELPREQQAFVDYIHASIRAEPTTVLAYCHVLYLALFAGGRVMRSTIYRHTGLFPHFPDLTPQEVVRKGTNFFTFSDDGVDAENKLRKEYKRGYELATRHGLSEDQKLRVLEVSKDIFEWNMRVVTEIGEINRSQLMGTLSFRLVTFFVEEWKYSTKLTKRQKTLVLVAGVLFQLFLAYWILSKWL</sequence>
<dbReference type="Gene3D" id="1.20.910.10">
    <property type="entry name" value="Heme oxygenase-like"/>
    <property type="match status" value="1"/>
</dbReference>
<protein>
    <submittedName>
        <fullName evidence="6">LAMI_0E14928g1_1</fullName>
    </submittedName>
</protein>
<dbReference type="Proteomes" id="UP000191024">
    <property type="component" value="Chromosome E"/>
</dbReference>
<dbReference type="InterPro" id="IPR016053">
    <property type="entry name" value="Haem_Oase-like"/>
</dbReference>